<dbReference type="RefSeq" id="XP_001432082.1">
    <property type="nucleotide sequence ID" value="XM_001432045.1"/>
</dbReference>
<dbReference type="Proteomes" id="UP000000600">
    <property type="component" value="Unassembled WGS sequence"/>
</dbReference>
<keyword evidence="2" id="KW-1133">Transmembrane helix</keyword>
<dbReference type="HOGENOM" id="CLU_2431730_0_0_1"/>
<reference evidence="3 4" key="1">
    <citation type="journal article" date="2006" name="Nature">
        <title>Global trends of whole-genome duplications revealed by the ciliate Paramecium tetraurelia.</title>
        <authorList>
            <consortium name="Genoscope"/>
            <person name="Aury J.-M."/>
            <person name="Jaillon O."/>
            <person name="Duret L."/>
            <person name="Noel B."/>
            <person name="Jubin C."/>
            <person name="Porcel B.M."/>
            <person name="Segurens B."/>
            <person name="Daubin V."/>
            <person name="Anthouard V."/>
            <person name="Aiach N."/>
            <person name="Arnaiz O."/>
            <person name="Billaut A."/>
            <person name="Beisson J."/>
            <person name="Blanc I."/>
            <person name="Bouhouche K."/>
            <person name="Camara F."/>
            <person name="Duharcourt S."/>
            <person name="Guigo R."/>
            <person name="Gogendeau D."/>
            <person name="Katinka M."/>
            <person name="Keller A.-M."/>
            <person name="Kissmehl R."/>
            <person name="Klotz C."/>
            <person name="Koll F."/>
            <person name="Le Moue A."/>
            <person name="Lepere C."/>
            <person name="Malinsky S."/>
            <person name="Nowacki M."/>
            <person name="Nowak J.K."/>
            <person name="Plattner H."/>
            <person name="Poulain J."/>
            <person name="Ruiz F."/>
            <person name="Serrano V."/>
            <person name="Zagulski M."/>
            <person name="Dessen P."/>
            <person name="Betermier M."/>
            <person name="Weissenbach J."/>
            <person name="Scarpelli C."/>
            <person name="Schachter V."/>
            <person name="Sperling L."/>
            <person name="Meyer E."/>
            <person name="Cohen J."/>
            <person name="Wincker P."/>
        </authorList>
    </citation>
    <scope>NUCLEOTIDE SEQUENCE [LARGE SCALE GENOMIC DNA]</scope>
    <source>
        <strain evidence="3 4">Stock d4-2</strain>
    </source>
</reference>
<evidence type="ECO:0000256" key="1">
    <source>
        <dbReference type="SAM" id="MobiDB-lite"/>
    </source>
</evidence>
<dbReference type="KEGG" id="ptm:GSPATT00034162001"/>
<evidence type="ECO:0000313" key="4">
    <source>
        <dbReference type="Proteomes" id="UP000000600"/>
    </source>
</evidence>
<evidence type="ECO:0000256" key="2">
    <source>
        <dbReference type="SAM" id="Phobius"/>
    </source>
</evidence>
<name>A0C1L8_PARTE</name>
<feature type="compositionally biased region" description="Polar residues" evidence="1">
    <location>
        <begin position="67"/>
        <end position="79"/>
    </location>
</feature>
<dbReference type="GeneID" id="5017867"/>
<keyword evidence="4" id="KW-1185">Reference proteome</keyword>
<organism evidence="3 4">
    <name type="scientific">Paramecium tetraurelia</name>
    <dbReference type="NCBI Taxonomy" id="5888"/>
    <lineage>
        <taxon>Eukaryota</taxon>
        <taxon>Sar</taxon>
        <taxon>Alveolata</taxon>
        <taxon>Ciliophora</taxon>
        <taxon>Intramacronucleata</taxon>
        <taxon>Oligohymenophorea</taxon>
        <taxon>Peniculida</taxon>
        <taxon>Parameciidae</taxon>
        <taxon>Paramecium</taxon>
    </lineage>
</organism>
<sequence>MNSSNSTRQSHHSNSIAIYVFIGVFAVVVLLVIAIIILIQREHRRLHQRVRYSEMAYTKKESNTTLEGQSIEISHSEPQQPHCPDKLVTFAQ</sequence>
<accession>A0C1L8</accession>
<gene>
    <name evidence="3" type="ORF">GSPATT00034162001</name>
</gene>
<evidence type="ECO:0000313" key="3">
    <source>
        <dbReference type="EMBL" id="CAK64685.1"/>
    </source>
</evidence>
<protein>
    <submittedName>
        <fullName evidence="3">Uncharacterized protein</fullName>
    </submittedName>
</protein>
<keyword evidence="2" id="KW-0812">Transmembrane</keyword>
<feature type="transmembrane region" description="Helical" evidence="2">
    <location>
        <begin position="16"/>
        <end position="39"/>
    </location>
</feature>
<dbReference type="InParanoid" id="A0C1L8"/>
<keyword evidence="2" id="KW-0472">Membrane</keyword>
<dbReference type="AlphaFoldDB" id="A0C1L8"/>
<proteinExistence type="predicted"/>
<feature type="region of interest" description="Disordered" evidence="1">
    <location>
        <begin position="67"/>
        <end position="92"/>
    </location>
</feature>
<dbReference type="EMBL" id="CT868033">
    <property type="protein sequence ID" value="CAK64685.1"/>
    <property type="molecule type" value="Genomic_DNA"/>
</dbReference>